<comment type="caution">
    <text evidence="1">The sequence shown here is derived from an EMBL/GenBank/DDBJ whole genome shotgun (WGS) entry which is preliminary data.</text>
</comment>
<dbReference type="AlphaFoldDB" id="A0A818TLE6"/>
<reference evidence="1" key="1">
    <citation type="submission" date="2021-02" db="EMBL/GenBank/DDBJ databases">
        <authorList>
            <person name="Nowell W R."/>
        </authorList>
    </citation>
    <scope>NUCLEOTIDE SEQUENCE</scope>
</reference>
<accession>A0A818TLE6</accession>
<evidence type="ECO:0000313" key="2">
    <source>
        <dbReference type="Proteomes" id="UP000663836"/>
    </source>
</evidence>
<evidence type="ECO:0000313" key="1">
    <source>
        <dbReference type="EMBL" id="CAF3679324.1"/>
    </source>
</evidence>
<organism evidence="1 2">
    <name type="scientific">Rotaria sordida</name>
    <dbReference type="NCBI Taxonomy" id="392033"/>
    <lineage>
        <taxon>Eukaryota</taxon>
        <taxon>Metazoa</taxon>
        <taxon>Spiralia</taxon>
        <taxon>Gnathifera</taxon>
        <taxon>Rotifera</taxon>
        <taxon>Eurotatoria</taxon>
        <taxon>Bdelloidea</taxon>
        <taxon>Philodinida</taxon>
        <taxon>Philodinidae</taxon>
        <taxon>Rotaria</taxon>
    </lineage>
</organism>
<protein>
    <submittedName>
        <fullName evidence="1">Uncharacterized protein</fullName>
    </submittedName>
</protein>
<gene>
    <name evidence="1" type="ORF">JBS370_LOCUS8092</name>
</gene>
<name>A0A818TLE6_9BILA</name>
<dbReference type="Proteomes" id="UP000663836">
    <property type="component" value="Unassembled WGS sequence"/>
</dbReference>
<sequence>MKKIFHLLQILSSSYDNHLRLLNLILLSNENELSTRVNQFDEKPINKPSDDNKLGKNIIDHLSKKSINEINF</sequence>
<dbReference type="EMBL" id="CAJOBD010000501">
    <property type="protein sequence ID" value="CAF3679324.1"/>
    <property type="molecule type" value="Genomic_DNA"/>
</dbReference>
<proteinExistence type="predicted"/>